<feature type="domain" description="EamA" evidence="7">
    <location>
        <begin position="6"/>
        <end position="138"/>
    </location>
</feature>
<evidence type="ECO:0000256" key="4">
    <source>
        <dbReference type="ARBA" id="ARBA00022989"/>
    </source>
</evidence>
<dbReference type="Proteomes" id="UP000198796">
    <property type="component" value="Unassembled WGS sequence"/>
</dbReference>
<comment type="subcellular location">
    <subcellularLocation>
        <location evidence="1">Membrane</location>
        <topology evidence="1">Multi-pass membrane protein</topology>
    </subcellularLocation>
</comment>
<feature type="transmembrane region" description="Helical" evidence="6">
    <location>
        <begin position="70"/>
        <end position="88"/>
    </location>
</feature>
<evidence type="ECO:0000256" key="1">
    <source>
        <dbReference type="ARBA" id="ARBA00004141"/>
    </source>
</evidence>
<dbReference type="EMBL" id="FOJU01000004">
    <property type="protein sequence ID" value="SFB07296.1"/>
    <property type="molecule type" value="Genomic_DNA"/>
</dbReference>
<reference evidence="8 9" key="1">
    <citation type="submission" date="2016-10" db="EMBL/GenBank/DDBJ databases">
        <authorList>
            <person name="de Groot N.N."/>
        </authorList>
    </citation>
    <scope>NUCLEOTIDE SEQUENCE [LARGE SCALE GENOMIC DNA]</scope>
    <source>
        <strain evidence="8 9">DSM 29316</strain>
    </source>
</reference>
<feature type="transmembrane region" description="Helical" evidence="6">
    <location>
        <begin position="151"/>
        <end position="172"/>
    </location>
</feature>
<comment type="similarity">
    <text evidence="2">Belongs to the EamA transporter family.</text>
</comment>
<organism evidence="8 9">
    <name type="scientific">Poseidonocella pacifica</name>
    <dbReference type="NCBI Taxonomy" id="871651"/>
    <lineage>
        <taxon>Bacteria</taxon>
        <taxon>Pseudomonadati</taxon>
        <taxon>Pseudomonadota</taxon>
        <taxon>Alphaproteobacteria</taxon>
        <taxon>Rhodobacterales</taxon>
        <taxon>Roseobacteraceae</taxon>
        <taxon>Poseidonocella</taxon>
    </lineage>
</organism>
<protein>
    <submittedName>
        <fullName evidence="8">Uncharacterized membrane protein</fullName>
    </submittedName>
</protein>
<dbReference type="PANTHER" id="PTHR32322:SF2">
    <property type="entry name" value="EAMA DOMAIN-CONTAINING PROTEIN"/>
    <property type="match status" value="1"/>
</dbReference>
<dbReference type="InterPro" id="IPR037185">
    <property type="entry name" value="EmrE-like"/>
</dbReference>
<evidence type="ECO:0000259" key="7">
    <source>
        <dbReference type="Pfam" id="PF00892"/>
    </source>
</evidence>
<evidence type="ECO:0000256" key="5">
    <source>
        <dbReference type="ARBA" id="ARBA00023136"/>
    </source>
</evidence>
<dbReference type="InterPro" id="IPR000620">
    <property type="entry name" value="EamA_dom"/>
</dbReference>
<dbReference type="Pfam" id="PF00892">
    <property type="entry name" value="EamA"/>
    <property type="match status" value="2"/>
</dbReference>
<dbReference type="PANTHER" id="PTHR32322">
    <property type="entry name" value="INNER MEMBRANE TRANSPORTER"/>
    <property type="match status" value="1"/>
</dbReference>
<dbReference type="GO" id="GO:0016020">
    <property type="term" value="C:membrane"/>
    <property type="evidence" value="ECO:0007669"/>
    <property type="project" value="UniProtKB-SubCell"/>
</dbReference>
<gene>
    <name evidence="8" type="ORF">SAMN05421688_2746</name>
</gene>
<feature type="transmembrane region" description="Helical" evidence="6">
    <location>
        <begin position="211"/>
        <end position="235"/>
    </location>
</feature>
<dbReference type="AlphaFoldDB" id="A0A1I0Y3L7"/>
<evidence type="ECO:0000256" key="3">
    <source>
        <dbReference type="ARBA" id="ARBA00022692"/>
    </source>
</evidence>
<keyword evidence="9" id="KW-1185">Reference proteome</keyword>
<feature type="transmembrane region" description="Helical" evidence="6">
    <location>
        <begin position="247"/>
        <end position="264"/>
    </location>
</feature>
<evidence type="ECO:0000313" key="8">
    <source>
        <dbReference type="EMBL" id="SFB07296.1"/>
    </source>
</evidence>
<dbReference type="SUPFAM" id="SSF103481">
    <property type="entry name" value="Multidrug resistance efflux transporter EmrE"/>
    <property type="match status" value="2"/>
</dbReference>
<evidence type="ECO:0000256" key="6">
    <source>
        <dbReference type="SAM" id="Phobius"/>
    </source>
</evidence>
<feature type="domain" description="EamA" evidence="7">
    <location>
        <begin position="154"/>
        <end position="289"/>
    </location>
</feature>
<dbReference type="STRING" id="871651.SAMN05421688_2746"/>
<name>A0A1I0Y3L7_9RHOB</name>
<proteinExistence type="inferred from homology"/>
<keyword evidence="4 6" id="KW-1133">Transmembrane helix</keyword>
<keyword evidence="3 6" id="KW-0812">Transmembrane</keyword>
<feature type="transmembrane region" description="Helical" evidence="6">
    <location>
        <begin position="94"/>
        <end position="114"/>
    </location>
</feature>
<feature type="transmembrane region" description="Helical" evidence="6">
    <location>
        <begin position="121"/>
        <end position="139"/>
    </location>
</feature>
<feature type="transmembrane region" description="Helical" evidence="6">
    <location>
        <begin position="270"/>
        <end position="289"/>
    </location>
</feature>
<accession>A0A1I0Y3L7</accession>
<keyword evidence="5 6" id="KW-0472">Membrane</keyword>
<evidence type="ECO:0000313" key="9">
    <source>
        <dbReference type="Proteomes" id="UP000198796"/>
    </source>
</evidence>
<feature type="transmembrane region" description="Helical" evidence="6">
    <location>
        <begin position="38"/>
        <end position="58"/>
    </location>
</feature>
<feature type="transmembrane region" description="Helical" evidence="6">
    <location>
        <begin position="184"/>
        <end position="205"/>
    </location>
</feature>
<sequence length="301" mass="32269">MTEGSRGHLAMLTFSLLVAGSFSLGALAAPLVDPLAINALRFLIAGLLLGVAVLATGGFQRAHYRAPWRFLVLGALFAAYFALMFQGLKTARPVQAAAIFTLTPVMAAGFGWLLMHQITTLRIAAGLLIGAAGALWVIFEAELSRLLAFEIGRGEAIYFIGVLCHSIYTPLVPRLNRGEPALPFSFAVLVTAFVLLTIVGMPAILDTDWLALPPIVWITLIYVAVFASAMTFVLLQYAALRLPSSKVMAYTYLVPTWVIGWELAMRHGGPPALVLVGVALTIGALLLLLKDESPQAVPRKS</sequence>
<dbReference type="InterPro" id="IPR050638">
    <property type="entry name" value="AA-Vitamin_Transporters"/>
</dbReference>
<evidence type="ECO:0000256" key="2">
    <source>
        <dbReference type="ARBA" id="ARBA00007362"/>
    </source>
</evidence>